<dbReference type="SUPFAM" id="SSF55073">
    <property type="entry name" value="Nucleotide cyclase"/>
    <property type="match status" value="1"/>
</dbReference>
<dbReference type="GO" id="GO:0043709">
    <property type="term" value="P:cell adhesion involved in single-species biofilm formation"/>
    <property type="evidence" value="ECO:0007669"/>
    <property type="project" value="TreeGrafter"/>
</dbReference>
<dbReference type="GO" id="GO:0052621">
    <property type="term" value="F:diguanylate cyclase activity"/>
    <property type="evidence" value="ECO:0007669"/>
    <property type="project" value="UniProtKB-EC"/>
</dbReference>
<gene>
    <name evidence="4" type="ORF">SAMN05216234_11521</name>
</gene>
<dbReference type="InterPro" id="IPR001279">
    <property type="entry name" value="Metallo-B-lactamas"/>
</dbReference>
<dbReference type="InterPro" id="IPR029787">
    <property type="entry name" value="Nucleotide_cyclase"/>
</dbReference>
<organism evidence="4 5">
    <name type="scientific">Hydrogenimonas thermophila</name>
    <dbReference type="NCBI Taxonomy" id="223786"/>
    <lineage>
        <taxon>Bacteria</taxon>
        <taxon>Pseudomonadati</taxon>
        <taxon>Campylobacterota</taxon>
        <taxon>Epsilonproteobacteria</taxon>
        <taxon>Campylobacterales</taxon>
        <taxon>Hydrogenimonadaceae</taxon>
        <taxon>Hydrogenimonas</taxon>
    </lineage>
</organism>
<dbReference type="InterPro" id="IPR043128">
    <property type="entry name" value="Rev_trsase/Diguanyl_cyclase"/>
</dbReference>
<dbReference type="EMBL" id="FOXB01000015">
    <property type="protein sequence ID" value="SFP32835.1"/>
    <property type="molecule type" value="Genomic_DNA"/>
</dbReference>
<evidence type="ECO:0000259" key="3">
    <source>
        <dbReference type="PROSITE" id="PS50887"/>
    </source>
</evidence>
<dbReference type="EC" id="2.7.7.65" evidence="1"/>
<dbReference type="PANTHER" id="PTHR45138">
    <property type="entry name" value="REGULATORY COMPONENTS OF SENSORY TRANSDUCTION SYSTEM"/>
    <property type="match status" value="1"/>
</dbReference>
<dbReference type="CDD" id="cd07709">
    <property type="entry name" value="flavodiiron_proteins_MBL-fold"/>
    <property type="match status" value="1"/>
</dbReference>
<dbReference type="InterPro" id="IPR000160">
    <property type="entry name" value="GGDEF_dom"/>
</dbReference>
<dbReference type="NCBIfam" id="TIGR00254">
    <property type="entry name" value="GGDEF"/>
    <property type="match status" value="1"/>
</dbReference>
<evidence type="ECO:0000256" key="1">
    <source>
        <dbReference type="ARBA" id="ARBA00012528"/>
    </source>
</evidence>
<keyword evidence="5" id="KW-1185">Reference proteome</keyword>
<evidence type="ECO:0000313" key="5">
    <source>
        <dbReference type="Proteomes" id="UP000199227"/>
    </source>
</evidence>
<dbReference type="InterPro" id="IPR036866">
    <property type="entry name" value="RibonucZ/Hydroxyglut_hydro"/>
</dbReference>
<dbReference type="InterPro" id="IPR050469">
    <property type="entry name" value="Diguanylate_Cyclase"/>
</dbReference>
<accession>A0A1I5PFL4</accession>
<dbReference type="OrthoDB" id="9768433at2"/>
<dbReference type="STRING" id="223786.SAMN05216234_11521"/>
<dbReference type="CDD" id="cd01949">
    <property type="entry name" value="GGDEF"/>
    <property type="match status" value="1"/>
</dbReference>
<sequence length="544" mass="63713">MDFSQPIEIAKDIFWVGYVIPNDPFQCHVYLIKNGKESVLIDPGSMITFPVTMQKITSIMQLDDIKYIILHHQDPDIVGCVSTLETIMSRNDKVFVTHWRTQTLLKHYQWKTPFWLVDENDWKLTLDGGRELEFVFTPYAHFAGAFCTFDKETKTMFSSDIFGGLTDEFALYAKDIGYFESLKLFHIHYMPSKAILNHALLQIENKNPEMIAPQHGSIIKKELIKPIVDKMRKLNCGLYMLDEHESDIYLLNKTDELLKKFFEDLISLSSFDMILRNLFDYIKNDIKSLNKISVYKVDDIQEYEYYVVDSNQVLYRPEKQTNCKKEPLLIKVLEKDGCSIGKLNFYFDEIGEKELKLLNIFLNKIIVPFSLSFEKDINLKKLKDKSIKDPLTNLYNRNYMNDILSNKIQESIQNDFPLSIAMIDIDFFKKINDTYGHVYGDCVLKEVSMLIQNNIRETDIAIRYGGEEILIIMPFTNIQGIYLKMEKIREIIEKHSFCDEHNIKITVSIGVYQYKDEDIERLIDCVDKRLYEAKNSGRNRVVVN</sequence>
<dbReference type="Pfam" id="PF00990">
    <property type="entry name" value="GGDEF"/>
    <property type="match status" value="1"/>
</dbReference>
<evidence type="ECO:0000313" key="4">
    <source>
        <dbReference type="EMBL" id="SFP32835.1"/>
    </source>
</evidence>
<dbReference type="Proteomes" id="UP000199227">
    <property type="component" value="Unassembled WGS sequence"/>
</dbReference>
<reference evidence="4 5" key="1">
    <citation type="submission" date="2016-10" db="EMBL/GenBank/DDBJ databases">
        <authorList>
            <person name="de Groot N.N."/>
        </authorList>
    </citation>
    <scope>NUCLEOTIDE SEQUENCE [LARGE SCALE GENOMIC DNA]</scope>
    <source>
        <strain evidence="4 5">EP1-55-1</strain>
    </source>
</reference>
<name>A0A1I5PFL4_9BACT</name>
<dbReference type="GO" id="GO:0005886">
    <property type="term" value="C:plasma membrane"/>
    <property type="evidence" value="ECO:0007669"/>
    <property type="project" value="TreeGrafter"/>
</dbReference>
<dbReference type="PROSITE" id="PS50887">
    <property type="entry name" value="GGDEF"/>
    <property type="match status" value="1"/>
</dbReference>
<protein>
    <recommendedName>
        <fullName evidence="1">diguanylate cyclase</fullName>
        <ecNumber evidence="1">2.7.7.65</ecNumber>
    </recommendedName>
</protein>
<dbReference type="GO" id="GO:1902201">
    <property type="term" value="P:negative regulation of bacterial-type flagellum-dependent cell motility"/>
    <property type="evidence" value="ECO:0007669"/>
    <property type="project" value="TreeGrafter"/>
</dbReference>
<dbReference type="Gene3D" id="3.60.15.10">
    <property type="entry name" value="Ribonuclease Z/Hydroxyacylglutathione hydrolase-like"/>
    <property type="match status" value="1"/>
</dbReference>
<dbReference type="AlphaFoldDB" id="A0A1I5PFL4"/>
<dbReference type="Gene3D" id="3.30.70.270">
    <property type="match status" value="1"/>
</dbReference>
<evidence type="ECO:0000256" key="2">
    <source>
        <dbReference type="ARBA" id="ARBA00034247"/>
    </source>
</evidence>
<dbReference type="SUPFAM" id="SSF56281">
    <property type="entry name" value="Metallo-hydrolase/oxidoreductase"/>
    <property type="match status" value="1"/>
</dbReference>
<dbReference type="FunFam" id="3.30.70.270:FF:000001">
    <property type="entry name" value="Diguanylate cyclase domain protein"/>
    <property type="match status" value="1"/>
</dbReference>
<proteinExistence type="predicted"/>
<feature type="domain" description="GGDEF" evidence="3">
    <location>
        <begin position="416"/>
        <end position="544"/>
    </location>
</feature>
<dbReference type="InterPro" id="IPR045761">
    <property type="entry name" value="ODP_dom"/>
</dbReference>
<dbReference type="RefSeq" id="WP_092912237.1">
    <property type="nucleotide sequence ID" value="NZ_FOXB01000015.1"/>
</dbReference>
<dbReference type="SMART" id="SM00267">
    <property type="entry name" value="GGDEF"/>
    <property type="match status" value="1"/>
</dbReference>
<dbReference type="PANTHER" id="PTHR45138:SF9">
    <property type="entry name" value="DIGUANYLATE CYCLASE DGCM-RELATED"/>
    <property type="match status" value="1"/>
</dbReference>
<dbReference type="SMART" id="SM00849">
    <property type="entry name" value="Lactamase_B"/>
    <property type="match status" value="1"/>
</dbReference>
<dbReference type="Pfam" id="PF19583">
    <property type="entry name" value="ODP"/>
    <property type="match status" value="1"/>
</dbReference>
<comment type="catalytic activity">
    <reaction evidence="2">
        <text>2 GTP = 3',3'-c-di-GMP + 2 diphosphate</text>
        <dbReference type="Rhea" id="RHEA:24898"/>
        <dbReference type="ChEBI" id="CHEBI:33019"/>
        <dbReference type="ChEBI" id="CHEBI:37565"/>
        <dbReference type="ChEBI" id="CHEBI:58805"/>
        <dbReference type="EC" id="2.7.7.65"/>
    </reaction>
</comment>